<dbReference type="Proteomes" id="UP000006906">
    <property type="component" value="Chromosome 3"/>
</dbReference>
<reference evidence="2 3" key="1">
    <citation type="journal article" date="2007" name="Science">
        <title>The Chlamydomonas genome reveals the evolution of key animal and plant functions.</title>
        <authorList>
            <person name="Merchant S.S."/>
            <person name="Prochnik S.E."/>
            <person name="Vallon O."/>
            <person name="Harris E.H."/>
            <person name="Karpowicz S.J."/>
            <person name="Witman G.B."/>
            <person name="Terry A."/>
            <person name="Salamov A."/>
            <person name="Fritz-Laylin L.K."/>
            <person name="Marechal-Drouard L."/>
            <person name="Marshall W.F."/>
            <person name="Qu L.H."/>
            <person name="Nelson D.R."/>
            <person name="Sanderfoot A.A."/>
            <person name="Spalding M.H."/>
            <person name="Kapitonov V.V."/>
            <person name="Ren Q."/>
            <person name="Ferris P."/>
            <person name="Lindquist E."/>
            <person name="Shapiro H."/>
            <person name="Lucas S.M."/>
            <person name="Grimwood J."/>
            <person name="Schmutz J."/>
            <person name="Cardol P."/>
            <person name="Cerutti H."/>
            <person name="Chanfreau G."/>
            <person name="Chen C.L."/>
            <person name="Cognat V."/>
            <person name="Croft M.T."/>
            <person name="Dent R."/>
            <person name="Dutcher S."/>
            <person name="Fernandez E."/>
            <person name="Fukuzawa H."/>
            <person name="Gonzalez-Ballester D."/>
            <person name="Gonzalez-Halphen D."/>
            <person name="Hallmann A."/>
            <person name="Hanikenne M."/>
            <person name="Hippler M."/>
            <person name="Inwood W."/>
            <person name="Jabbari K."/>
            <person name="Kalanon M."/>
            <person name="Kuras R."/>
            <person name="Lefebvre P.A."/>
            <person name="Lemaire S.D."/>
            <person name="Lobanov A.V."/>
            <person name="Lohr M."/>
            <person name="Manuell A."/>
            <person name="Meier I."/>
            <person name="Mets L."/>
            <person name="Mittag M."/>
            <person name="Mittelmeier T."/>
            <person name="Moroney J.V."/>
            <person name="Moseley J."/>
            <person name="Napoli C."/>
            <person name="Nedelcu A.M."/>
            <person name="Niyogi K."/>
            <person name="Novoselov S.V."/>
            <person name="Paulsen I.T."/>
            <person name="Pazour G."/>
            <person name="Purton S."/>
            <person name="Ral J.P."/>
            <person name="Riano-Pachon D.M."/>
            <person name="Riekhof W."/>
            <person name="Rymarquis L."/>
            <person name="Schroda M."/>
            <person name="Stern D."/>
            <person name="Umen J."/>
            <person name="Willows R."/>
            <person name="Wilson N."/>
            <person name="Zimmer S.L."/>
            <person name="Allmer J."/>
            <person name="Balk J."/>
            <person name="Bisova K."/>
            <person name="Chen C.J."/>
            <person name="Elias M."/>
            <person name="Gendler K."/>
            <person name="Hauser C."/>
            <person name="Lamb M.R."/>
            <person name="Ledford H."/>
            <person name="Long J.C."/>
            <person name="Minagawa J."/>
            <person name="Page M.D."/>
            <person name="Pan J."/>
            <person name="Pootakham W."/>
            <person name="Roje S."/>
            <person name="Rose A."/>
            <person name="Stahlberg E."/>
            <person name="Terauchi A.M."/>
            <person name="Yang P."/>
            <person name="Ball S."/>
            <person name="Bowler C."/>
            <person name="Dieckmann C.L."/>
            <person name="Gladyshev V.N."/>
            <person name="Green P."/>
            <person name="Jorgensen R."/>
            <person name="Mayfield S."/>
            <person name="Mueller-Roeber B."/>
            <person name="Rajamani S."/>
            <person name="Sayre R.T."/>
            <person name="Brokstein P."/>
            <person name="Dubchak I."/>
            <person name="Goodstein D."/>
            <person name="Hornick L."/>
            <person name="Huang Y.W."/>
            <person name="Jhaveri J."/>
            <person name="Luo Y."/>
            <person name="Martinez D."/>
            <person name="Ngau W.C."/>
            <person name="Otillar B."/>
            <person name="Poliakov A."/>
            <person name="Porter A."/>
            <person name="Szajkowski L."/>
            <person name="Werner G."/>
            <person name="Zhou K."/>
            <person name="Grigoriev I.V."/>
            <person name="Rokhsar D.S."/>
            <person name="Grossman A.R."/>
        </authorList>
    </citation>
    <scope>NUCLEOTIDE SEQUENCE [LARGE SCALE GENOMIC DNA]</scope>
    <source>
        <strain evidence="3">CC-503</strain>
    </source>
</reference>
<protein>
    <submittedName>
        <fullName evidence="2">Uncharacterized protein</fullName>
    </submittedName>
</protein>
<dbReference type="GeneID" id="66052804"/>
<dbReference type="Gramene" id="PNW84965">
    <property type="protein sequence ID" value="PNW84965"/>
    <property type="gene ID" value="CHLRE_03g165976v5"/>
</dbReference>
<dbReference type="EMBL" id="CM008964">
    <property type="protein sequence ID" value="PNW84965.1"/>
    <property type="molecule type" value="Genomic_DNA"/>
</dbReference>
<dbReference type="KEGG" id="cre:CHLRE_03g165976v5"/>
<proteinExistence type="predicted"/>
<name>A0A2K3DWQ3_CHLRE</name>
<sequence>MDPEQSREQLRTVLRTCGADLTLFEDSDLDIMLGVRFRSGRALQGATREGLTASGLPPGLVDHILTLKGAAAGPDSGSSAAAAHPARAQLSAA</sequence>
<evidence type="ECO:0000313" key="2">
    <source>
        <dbReference type="EMBL" id="PNW84965.1"/>
    </source>
</evidence>
<dbReference type="InParanoid" id="A0A2K3DWQ3"/>
<dbReference type="OrthoDB" id="536933at2759"/>
<evidence type="ECO:0000313" key="3">
    <source>
        <dbReference type="Proteomes" id="UP000006906"/>
    </source>
</evidence>
<dbReference type="AlphaFoldDB" id="A0A2K3DWQ3"/>
<dbReference type="RefSeq" id="XP_042925918.1">
    <property type="nucleotide sequence ID" value="XM_043060789.1"/>
</dbReference>
<gene>
    <name evidence="2" type="ORF">CHLRE_03g165976v5</name>
</gene>
<keyword evidence="3" id="KW-1185">Reference proteome</keyword>
<organism evidence="2 3">
    <name type="scientific">Chlamydomonas reinhardtii</name>
    <name type="common">Chlamydomonas smithii</name>
    <dbReference type="NCBI Taxonomy" id="3055"/>
    <lineage>
        <taxon>Eukaryota</taxon>
        <taxon>Viridiplantae</taxon>
        <taxon>Chlorophyta</taxon>
        <taxon>core chlorophytes</taxon>
        <taxon>Chlorophyceae</taxon>
        <taxon>CS clade</taxon>
        <taxon>Chlamydomonadales</taxon>
        <taxon>Chlamydomonadaceae</taxon>
        <taxon>Chlamydomonas</taxon>
    </lineage>
</organism>
<evidence type="ECO:0000256" key="1">
    <source>
        <dbReference type="SAM" id="MobiDB-lite"/>
    </source>
</evidence>
<feature type="region of interest" description="Disordered" evidence="1">
    <location>
        <begin position="71"/>
        <end position="93"/>
    </location>
</feature>
<accession>A0A2K3DWQ3</accession>